<dbReference type="Pfam" id="PF00717">
    <property type="entry name" value="Peptidase_S24"/>
    <property type="match status" value="1"/>
</dbReference>
<evidence type="ECO:0000259" key="1">
    <source>
        <dbReference type="Pfam" id="PF00717"/>
    </source>
</evidence>
<evidence type="ECO:0000313" key="2">
    <source>
        <dbReference type="EMBL" id="SFN19392.1"/>
    </source>
</evidence>
<keyword evidence="3" id="KW-1185">Reference proteome</keyword>
<dbReference type="CDD" id="cd06529">
    <property type="entry name" value="S24_LexA-like"/>
    <property type="match status" value="1"/>
</dbReference>
<reference evidence="3" key="1">
    <citation type="submission" date="2016-10" db="EMBL/GenBank/DDBJ databases">
        <authorList>
            <person name="Varghese N."/>
            <person name="Submissions S."/>
        </authorList>
    </citation>
    <scope>NUCLEOTIDE SEQUENCE [LARGE SCALE GENOMIC DNA]</scope>
    <source>
        <strain evidence="3">XJ109</strain>
    </source>
</reference>
<gene>
    <name evidence="2" type="ORF">SAMN05421738_10811</name>
</gene>
<feature type="domain" description="Peptidase S24/S26A/S26B/S26C" evidence="1">
    <location>
        <begin position="26"/>
        <end position="138"/>
    </location>
</feature>
<dbReference type="Gene3D" id="2.10.109.10">
    <property type="entry name" value="Umud Fragment, subunit A"/>
    <property type="match status" value="1"/>
</dbReference>
<dbReference type="RefSeq" id="WP_092908421.1">
    <property type="nucleotide sequence ID" value="NZ_FOUZ01000008.1"/>
</dbReference>
<dbReference type="STRING" id="684065.SAMN05421738_10811"/>
<dbReference type="AlphaFoldDB" id="A0A1I4X194"/>
<protein>
    <submittedName>
        <fullName evidence="2">DNA polymerase V</fullName>
    </submittedName>
</protein>
<evidence type="ECO:0000313" key="3">
    <source>
        <dbReference type="Proteomes" id="UP000199149"/>
    </source>
</evidence>
<organism evidence="2 3">
    <name type="scientific">Algoriella xinjiangensis</name>
    <dbReference type="NCBI Taxonomy" id="684065"/>
    <lineage>
        <taxon>Bacteria</taxon>
        <taxon>Pseudomonadati</taxon>
        <taxon>Bacteroidota</taxon>
        <taxon>Flavobacteriia</taxon>
        <taxon>Flavobacteriales</taxon>
        <taxon>Weeksellaceae</taxon>
        <taxon>Algoriella</taxon>
    </lineage>
</organism>
<dbReference type="InterPro" id="IPR039418">
    <property type="entry name" value="LexA-like"/>
</dbReference>
<dbReference type="Proteomes" id="UP000199149">
    <property type="component" value="Unassembled WGS sequence"/>
</dbReference>
<dbReference type="EMBL" id="FOUZ01000008">
    <property type="protein sequence ID" value="SFN19392.1"/>
    <property type="molecule type" value="Genomic_DNA"/>
</dbReference>
<dbReference type="InterPro" id="IPR015927">
    <property type="entry name" value="Peptidase_S24_S26A/B/C"/>
</dbReference>
<dbReference type="InterPro" id="IPR036286">
    <property type="entry name" value="LexA/Signal_pep-like_sf"/>
</dbReference>
<accession>A0A1I4X194</accession>
<dbReference type="OrthoDB" id="9787787at2"/>
<name>A0A1I4X194_9FLAO</name>
<sequence>MMKIQRKELNIHAIKLNGEKHYVSNYGFVNAGFPSPAEDFIDDKISLDERYLTHPESTFLIVVGGDSMHPYYQKNDVLIIRTDLTPMHNDDIIVSVNKTDYTLKRFDKLNNKLVALNPKYNDCVQVKEDDDVLILGVVAVLVREKCNRI</sequence>
<proteinExistence type="predicted"/>
<dbReference type="SUPFAM" id="SSF51306">
    <property type="entry name" value="LexA/Signal peptidase"/>
    <property type="match status" value="1"/>
</dbReference>